<dbReference type="Proteomes" id="UP001347796">
    <property type="component" value="Unassembled WGS sequence"/>
</dbReference>
<accession>A0AAN8JS32</accession>
<feature type="domain" description="Endonuclease/exonuclease/phosphatase" evidence="1">
    <location>
        <begin position="19"/>
        <end position="258"/>
    </location>
</feature>
<dbReference type="GO" id="GO:0003824">
    <property type="term" value="F:catalytic activity"/>
    <property type="evidence" value="ECO:0007669"/>
    <property type="project" value="InterPro"/>
</dbReference>
<name>A0AAN8JS32_PATCE</name>
<dbReference type="Pfam" id="PF03372">
    <property type="entry name" value="Exo_endo_phos"/>
    <property type="match status" value="1"/>
</dbReference>
<evidence type="ECO:0000313" key="3">
    <source>
        <dbReference type="Proteomes" id="UP001347796"/>
    </source>
</evidence>
<dbReference type="InterPro" id="IPR036691">
    <property type="entry name" value="Endo/exonu/phosph_ase_sf"/>
</dbReference>
<dbReference type="SUPFAM" id="SSF56219">
    <property type="entry name" value="DNase I-like"/>
    <property type="match status" value="1"/>
</dbReference>
<proteinExistence type="predicted"/>
<evidence type="ECO:0000259" key="1">
    <source>
        <dbReference type="Pfam" id="PF03372"/>
    </source>
</evidence>
<comment type="caution">
    <text evidence="2">The sequence shown here is derived from an EMBL/GenBank/DDBJ whole genome shotgun (WGS) entry which is preliminary data.</text>
</comment>
<reference evidence="2 3" key="1">
    <citation type="submission" date="2024-01" db="EMBL/GenBank/DDBJ databases">
        <title>The genome of the rayed Mediterranean limpet Patella caerulea (Linnaeus, 1758).</title>
        <authorList>
            <person name="Anh-Thu Weber A."/>
            <person name="Halstead-Nussloch G."/>
        </authorList>
    </citation>
    <scope>NUCLEOTIDE SEQUENCE [LARGE SCALE GENOMIC DNA]</scope>
    <source>
        <strain evidence="2">AATW-2023a</strain>
        <tissue evidence="2">Whole specimen</tissue>
    </source>
</reference>
<sequence>MTLLRHQAYGHQSEVKVCFWNVGGIFRKGESKLDDDIFISELLHNDIILLAETHVGVDENLYLPEFNYSNVCRSLSKNGRHFGGLGIFIRQTISSHVTVLPNTNRDYQWLKLDKSFFHFKKDLFICLVYFPPCRSAYTQNLDNDILQLLENDINSYQPNADVLLCGDFNARTSNLNDFICNDNGSYLPIYDDYRLDVNIQQRYSRDSVIDTRGRELIDTCIGNQLRFLNGRVLGDLFGNYTCYTPNGCSVVDYAIASDCMLNKILYFAVSPFLPTLSDCHCKLSLSILADFDIDHSDETKQITHDMPTKFKWNDRSSDLFQSVLKGMENQERIKNFLNSAAADVDAAALDLNSIIIASASKVLTRQNKFQSKKRMVQTKSKKWFDKDLRSMRNKLMYYGRIYSLYPNDKAVHDKYYKLYREYTKSRKKKAKQFKLDLLKKIEELHNSNPKSYWNLLSELRKPTLTTK</sequence>
<keyword evidence="3" id="KW-1185">Reference proteome</keyword>
<dbReference type="AlphaFoldDB" id="A0AAN8JS32"/>
<gene>
    <name evidence="2" type="ORF">SNE40_009775</name>
</gene>
<protein>
    <recommendedName>
        <fullName evidence="1">Endonuclease/exonuclease/phosphatase domain-containing protein</fullName>
    </recommendedName>
</protein>
<evidence type="ECO:0000313" key="2">
    <source>
        <dbReference type="EMBL" id="KAK6182002.1"/>
    </source>
</evidence>
<organism evidence="2 3">
    <name type="scientific">Patella caerulea</name>
    <name type="common">Rayed Mediterranean limpet</name>
    <dbReference type="NCBI Taxonomy" id="87958"/>
    <lineage>
        <taxon>Eukaryota</taxon>
        <taxon>Metazoa</taxon>
        <taxon>Spiralia</taxon>
        <taxon>Lophotrochozoa</taxon>
        <taxon>Mollusca</taxon>
        <taxon>Gastropoda</taxon>
        <taxon>Patellogastropoda</taxon>
        <taxon>Patelloidea</taxon>
        <taxon>Patellidae</taxon>
        <taxon>Patella</taxon>
    </lineage>
</organism>
<dbReference type="Gene3D" id="3.60.10.10">
    <property type="entry name" value="Endonuclease/exonuclease/phosphatase"/>
    <property type="match status" value="1"/>
</dbReference>
<dbReference type="InterPro" id="IPR005135">
    <property type="entry name" value="Endo/exonuclease/phosphatase"/>
</dbReference>
<dbReference type="EMBL" id="JAZGQO010000007">
    <property type="protein sequence ID" value="KAK6182002.1"/>
    <property type="molecule type" value="Genomic_DNA"/>
</dbReference>